<feature type="transmembrane region" description="Helical" evidence="5">
    <location>
        <begin position="74"/>
        <end position="97"/>
    </location>
</feature>
<protein>
    <submittedName>
        <fullName evidence="6">Uncharacterized protein</fullName>
    </submittedName>
</protein>
<proteinExistence type="predicted"/>
<evidence type="ECO:0000256" key="2">
    <source>
        <dbReference type="ARBA" id="ARBA00022989"/>
    </source>
</evidence>
<evidence type="ECO:0000313" key="6">
    <source>
        <dbReference type="EMBL" id="CAF1206000.1"/>
    </source>
</evidence>
<evidence type="ECO:0000313" key="7">
    <source>
        <dbReference type="Proteomes" id="UP000663834"/>
    </source>
</evidence>
<keyword evidence="3 5" id="KW-0472">Membrane</keyword>
<evidence type="ECO:0000256" key="3">
    <source>
        <dbReference type="ARBA" id="ARBA00023136"/>
    </source>
</evidence>
<evidence type="ECO:0000256" key="4">
    <source>
        <dbReference type="SAM" id="MobiDB-lite"/>
    </source>
</evidence>
<dbReference type="EMBL" id="CAJNOW010000010">
    <property type="protein sequence ID" value="CAF1206000.1"/>
    <property type="molecule type" value="Genomic_DNA"/>
</dbReference>
<dbReference type="AlphaFoldDB" id="A0A814WRK3"/>
<keyword evidence="2 5" id="KW-1133">Transmembrane helix</keyword>
<keyword evidence="1 5" id="KW-0812">Transmembrane</keyword>
<dbReference type="OrthoDB" id="10032857at2759"/>
<comment type="caution">
    <text evidence="6">The sequence shown here is derived from an EMBL/GenBank/DDBJ whole genome shotgun (WGS) entry which is preliminary data.</text>
</comment>
<name>A0A814WRK3_9BILA</name>
<sequence>MSETEQLLSNENDEYSDSERSRKGNKIITKLFKQFRRKTNDNEYQKLDEDSNLANKQQNISFFQLFRFADRFDFILLSIGLIGVVLVSLCFSANLIIFGKLTAVFAEVSSSGKCQNQQHNVSFLTTSTNGCPFSINPNAKNYSHLYRFCNGHEFTNVALSASSVRSSHSQMMEYIYLLLSNYNRLHILG</sequence>
<dbReference type="Gene3D" id="1.20.1560.10">
    <property type="entry name" value="ABC transporter type 1, transmembrane domain"/>
    <property type="match status" value="1"/>
</dbReference>
<gene>
    <name evidence="6" type="ORF">KQP761_LOCUS88</name>
</gene>
<reference evidence="6" key="1">
    <citation type="submission" date="2021-02" db="EMBL/GenBank/DDBJ databases">
        <authorList>
            <person name="Nowell W R."/>
        </authorList>
    </citation>
    <scope>NUCLEOTIDE SEQUENCE</scope>
</reference>
<accession>A0A814WRK3</accession>
<feature type="compositionally biased region" description="Polar residues" evidence="4">
    <location>
        <begin position="1"/>
        <end position="10"/>
    </location>
</feature>
<organism evidence="6 7">
    <name type="scientific">Rotaria magnacalcarata</name>
    <dbReference type="NCBI Taxonomy" id="392030"/>
    <lineage>
        <taxon>Eukaryota</taxon>
        <taxon>Metazoa</taxon>
        <taxon>Spiralia</taxon>
        <taxon>Gnathifera</taxon>
        <taxon>Rotifera</taxon>
        <taxon>Eurotatoria</taxon>
        <taxon>Bdelloidea</taxon>
        <taxon>Philodinida</taxon>
        <taxon>Philodinidae</taxon>
        <taxon>Rotaria</taxon>
    </lineage>
</organism>
<dbReference type="GO" id="GO:0005524">
    <property type="term" value="F:ATP binding"/>
    <property type="evidence" value="ECO:0007669"/>
    <property type="project" value="InterPro"/>
</dbReference>
<dbReference type="Proteomes" id="UP000663834">
    <property type="component" value="Unassembled WGS sequence"/>
</dbReference>
<dbReference type="InterPro" id="IPR036640">
    <property type="entry name" value="ABC1_TM_sf"/>
</dbReference>
<evidence type="ECO:0000256" key="5">
    <source>
        <dbReference type="SAM" id="Phobius"/>
    </source>
</evidence>
<evidence type="ECO:0000256" key="1">
    <source>
        <dbReference type="ARBA" id="ARBA00022692"/>
    </source>
</evidence>
<dbReference type="GO" id="GO:0016020">
    <property type="term" value="C:membrane"/>
    <property type="evidence" value="ECO:0007669"/>
    <property type="project" value="InterPro"/>
</dbReference>
<feature type="region of interest" description="Disordered" evidence="4">
    <location>
        <begin position="1"/>
        <end position="21"/>
    </location>
</feature>